<proteinExistence type="predicted"/>
<dbReference type="EMBL" id="CAXLJM020000024">
    <property type="protein sequence ID" value="CAL8091662.1"/>
    <property type="molecule type" value="Genomic_DNA"/>
</dbReference>
<feature type="transmembrane region" description="Helical" evidence="2">
    <location>
        <begin position="431"/>
        <end position="457"/>
    </location>
</feature>
<keyword evidence="5" id="KW-1185">Reference proteome</keyword>
<comment type="caution">
    <text evidence="4">The sequence shown here is derived from an EMBL/GenBank/DDBJ whole genome shotgun (WGS) entry which is preliminary data.</text>
</comment>
<sequence>MDFKTLPLSAAVILLVLCAHESLSTKVNTTVSKDHVAVWFDYSVRFYDHESDNAYTRDDLGSMLSLVSTRFSTIVIDTAPVVDLYPQNLDEGQVNHSRLLIPHLAAKHNLLLNKSKTAPVSNQDSHPLNVIVSYDISKVTKTEQITSFDVAKWMSDSANALYPGTVKTLMMYTGFSLFSAYYNVKDTVQQLKEAREKIDRNVTEFDYELAIFMDLKDCGKFHGQLGEKAKELAPHVDMIATLLRPSYHQMGLKPSIVHKMFITKFEDCEKKLKEERPGIRVVPSVVWMSRKDSASNMIEFWELMSEWAKRGNRSVIMFEAFDTPHGHLIADQGWWRLKDIAEHKISADAFIEKLQDIGTKKEKSDSGSYLSNEETSDEDSDNGLSGASAGKRGRGIKDKKQFQSPSSYLSKSASLVSSQFPANSSNEPNSAVYVVLVLLAVICVLLVAVVVGLVYGFNTVLQKNRYNYNGSLMRRSCNNNGVSSRHRTSTSDSLQDESASISGSILEIRDTTPIVAVTYKKEVR</sequence>
<name>A0ABP1Q6U0_9HEXA</name>
<reference evidence="4 5" key="1">
    <citation type="submission" date="2024-08" db="EMBL/GenBank/DDBJ databases">
        <authorList>
            <person name="Cucini C."/>
            <person name="Frati F."/>
        </authorList>
    </citation>
    <scope>NUCLEOTIDE SEQUENCE [LARGE SCALE GENOMIC DNA]</scope>
</reference>
<evidence type="ECO:0000313" key="5">
    <source>
        <dbReference type="Proteomes" id="UP001642540"/>
    </source>
</evidence>
<protein>
    <submittedName>
        <fullName evidence="4">Uncharacterized protein</fullName>
    </submittedName>
</protein>
<keyword evidence="2" id="KW-0472">Membrane</keyword>
<evidence type="ECO:0000256" key="2">
    <source>
        <dbReference type="SAM" id="Phobius"/>
    </source>
</evidence>
<keyword evidence="2" id="KW-1133">Transmembrane helix</keyword>
<feature type="chain" id="PRO_5047004026" evidence="3">
    <location>
        <begin position="25"/>
        <end position="524"/>
    </location>
</feature>
<evidence type="ECO:0000256" key="3">
    <source>
        <dbReference type="SAM" id="SignalP"/>
    </source>
</evidence>
<feature type="region of interest" description="Disordered" evidence="1">
    <location>
        <begin position="477"/>
        <end position="496"/>
    </location>
</feature>
<evidence type="ECO:0000256" key="1">
    <source>
        <dbReference type="SAM" id="MobiDB-lite"/>
    </source>
</evidence>
<evidence type="ECO:0000313" key="4">
    <source>
        <dbReference type="EMBL" id="CAL8091662.1"/>
    </source>
</evidence>
<feature type="region of interest" description="Disordered" evidence="1">
    <location>
        <begin position="361"/>
        <end position="405"/>
    </location>
</feature>
<gene>
    <name evidence="4" type="ORF">ODALV1_LOCUS7991</name>
</gene>
<accession>A0ABP1Q6U0</accession>
<feature type="signal peptide" evidence="3">
    <location>
        <begin position="1"/>
        <end position="24"/>
    </location>
</feature>
<keyword evidence="2" id="KW-0812">Transmembrane</keyword>
<keyword evidence="3" id="KW-0732">Signal</keyword>
<organism evidence="4 5">
    <name type="scientific">Orchesella dallaii</name>
    <dbReference type="NCBI Taxonomy" id="48710"/>
    <lineage>
        <taxon>Eukaryota</taxon>
        <taxon>Metazoa</taxon>
        <taxon>Ecdysozoa</taxon>
        <taxon>Arthropoda</taxon>
        <taxon>Hexapoda</taxon>
        <taxon>Collembola</taxon>
        <taxon>Entomobryomorpha</taxon>
        <taxon>Entomobryoidea</taxon>
        <taxon>Orchesellidae</taxon>
        <taxon>Orchesellinae</taxon>
        <taxon>Orchesella</taxon>
    </lineage>
</organism>
<dbReference type="Proteomes" id="UP001642540">
    <property type="component" value="Unassembled WGS sequence"/>
</dbReference>